<dbReference type="EMBL" id="JBBCAQ010000022">
    <property type="protein sequence ID" value="KAK7591287.1"/>
    <property type="molecule type" value="Genomic_DNA"/>
</dbReference>
<protein>
    <submittedName>
        <fullName evidence="2">Uncharacterized protein</fullName>
    </submittedName>
</protein>
<dbReference type="GO" id="GO:0016020">
    <property type="term" value="C:membrane"/>
    <property type="evidence" value="ECO:0007669"/>
    <property type="project" value="TreeGrafter"/>
</dbReference>
<dbReference type="AlphaFoldDB" id="A0AAN9Y4W8"/>
<dbReference type="Proteomes" id="UP001367676">
    <property type="component" value="Unassembled WGS sequence"/>
</dbReference>
<gene>
    <name evidence="2" type="ORF">V9T40_002900</name>
</gene>
<evidence type="ECO:0000256" key="1">
    <source>
        <dbReference type="SAM" id="Phobius"/>
    </source>
</evidence>
<organism evidence="2 3">
    <name type="scientific">Parthenolecanium corni</name>
    <dbReference type="NCBI Taxonomy" id="536013"/>
    <lineage>
        <taxon>Eukaryota</taxon>
        <taxon>Metazoa</taxon>
        <taxon>Ecdysozoa</taxon>
        <taxon>Arthropoda</taxon>
        <taxon>Hexapoda</taxon>
        <taxon>Insecta</taxon>
        <taxon>Pterygota</taxon>
        <taxon>Neoptera</taxon>
        <taxon>Paraneoptera</taxon>
        <taxon>Hemiptera</taxon>
        <taxon>Sternorrhyncha</taxon>
        <taxon>Coccoidea</taxon>
        <taxon>Coccidae</taxon>
        <taxon>Parthenolecanium</taxon>
    </lineage>
</organism>
<keyword evidence="1" id="KW-0812">Transmembrane</keyword>
<dbReference type="InterPro" id="IPR012464">
    <property type="entry name" value="DUF1676"/>
</dbReference>
<keyword evidence="3" id="KW-1185">Reference proteome</keyword>
<dbReference type="Pfam" id="PF07898">
    <property type="entry name" value="DUF1676"/>
    <property type="match status" value="1"/>
</dbReference>
<accession>A0AAN9Y4W8</accession>
<sequence length="282" mass="30983">MQRSHKKQILCLSQVISTKCSHQYSLTCLKIDLGKLLDKLVTTKSFQILPGISLVNTENSIKNRTEMPVEVAVSIVRSSNNSNELNSYLLEKVASYVGSLSVRVNLLDNPIIRNLKDVTYGTFHSFFNPIEESGDDTHKYWRRGKKGKYDMHAAIWSAAMLAALAFSGLAALAGKAMLTGALALVLSLVCLLKGCGGGHKAAHYEIITKPAHLHDVEHIGYPGALSSSTYGGYARHLIQDRVIPALNILDTNSEEKEVVREVIPIHTYQVSPNMSPSSTVHR</sequence>
<evidence type="ECO:0000313" key="2">
    <source>
        <dbReference type="EMBL" id="KAK7591287.1"/>
    </source>
</evidence>
<evidence type="ECO:0000313" key="3">
    <source>
        <dbReference type="Proteomes" id="UP001367676"/>
    </source>
</evidence>
<keyword evidence="1" id="KW-0472">Membrane</keyword>
<keyword evidence="1" id="KW-1133">Transmembrane helix</keyword>
<comment type="caution">
    <text evidence="2">The sequence shown here is derived from an EMBL/GenBank/DDBJ whole genome shotgun (WGS) entry which is preliminary data.</text>
</comment>
<dbReference type="PANTHER" id="PTHR21879">
    <property type="entry name" value="FI03362P-RELATED-RELATED"/>
    <property type="match status" value="1"/>
</dbReference>
<name>A0AAN9Y4W8_9HEMI</name>
<proteinExistence type="predicted"/>
<feature type="transmembrane region" description="Helical" evidence="1">
    <location>
        <begin position="149"/>
        <end position="170"/>
    </location>
</feature>
<dbReference type="PANTHER" id="PTHR21879:SF9">
    <property type="entry name" value="OSIRIS 16"/>
    <property type="match status" value="1"/>
</dbReference>
<reference evidence="2 3" key="1">
    <citation type="submission" date="2024-03" db="EMBL/GenBank/DDBJ databases">
        <title>Adaptation during the transition from Ophiocordyceps entomopathogen to insect associate is accompanied by gene loss and intensified selection.</title>
        <authorList>
            <person name="Ward C.M."/>
            <person name="Onetto C.A."/>
            <person name="Borneman A.R."/>
        </authorList>
    </citation>
    <scope>NUCLEOTIDE SEQUENCE [LARGE SCALE GENOMIC DNA]</scope>
    <source>
        <strain evidence="2">AWRI1</strain>
        <tissue evidence="2">Single Adult Female</tissue>
    </source>
</reference>